<evidence type="ECO:0000256" key="9">
    <source>
        <dbReference type="SAM" id="Phobius"/>
    </source>
</evidence>
<dbReference type="PANTHER" id="PTHR24241:SF76">
    <property type="entry name" value="NEUROPEPTIDE SIFAMIDE RECEPTOR"/>
    <property type="match status" value="1"/>
</dbReference>
<dbReference type="PANTHER" id="PTHR24241">
    <property type="entry name" value="NEUROPEPTIDE RECEPTOR-RELATED G-PROTEIN COUPLED RECEPTOR"/>
    <property type="match status" value="1"/>
</dbReference>
<dbReference type="Proteomes" id="UP000272942">
    <property type="component" value="Unassembled WGS sequence"/>
</dbReference>
<protein>
    <submittedName>
        <fullName evidence="12">G_PROTEIN_RECEP_F1_2 domain-containing protein</fullName>
    </submittedName>
</protein>
<dbReference type="EMBL" id="UZAN01000727">
    <property type="protein sequence ID" value="VDP20410.1"/>
    <property type="molecule type" value="Genomic_DNA"/>
</dbReference>
<keyword evidence="3 7" id="KW-0812">Transmembrane</keyword>
<dbReference type="GO" id="GO:0005886">
    <property type="term" value="C:plasma membrane"/>
    <property type="evidence" value="ECO:0007669"/>
    <property type="project" value="UniProtKB-SubCell"/>
</dbReference>
<feature type="transmembrane region" description="Helical" evidence="9">
    <location>
        <begin position="326"/>
        <end position="348"/>
    </location>
</feature>
<comment type="subcellular location">
    <subcellularLocation>
        <location evidence="1">Cell membrane</location>
        <topology evidence="1">Multi-pass membrane protein</topology>
    </subcellularLocation>
</comment>
<evidence type="ECO:0000313" key="11">
    <source>
        <dbReference type="Proteomes" id="UP000272942"/>
    </source>
</evidence>
<feature type="transmembrane region" description="Helical" evidence="9">
    <location>
        <begin position="533"/>
        <end position="555"/>
    </location>
</feature>
<keyword evidence="5 9" id="KW-0472">Membrane</keyword>
<feature type="transmembrane region" description="Helical" evidence="9">
    <location>
        <begin position="575"/>
        <end position="596"/>
    </location>
</feature>
<dbReference type="GO" id="GO:0004930">
    <property type="term" value="F:G protein-coupled receptor activity"/>
    <property type="evidence" value="ECO:0007669"/>
    <property type="project" value="UniProtKB-KW"/>
</dbReference>
<dbReference type="GO" id="GO:0042277">
    <property type="term" value="F:peptide binding"/>
    <property type="evidence" value="ECO:0007669"/>
    <property type="project" value="TreeGrafter"/>
</dbReference>
<name>A0A182ZZU4_9TREM</name>
<sequence>MFKHAASKLCEVYEKEEMSDVAAIFSFTVMSLLCVLGAIGNILVIVVYCVRPTRSFIRPFIVITPPNGQTNNAQPTGETPVLNNQTSVPIICDSPISFKSLHHRRTSNSLQTRLILLLAVVDLVTCLLILPWDILRSVRFAVGTASRMNQSDEYAPIEFTNWNQTTASFADVLAFIWSNDALTEILRLLRNVAFACEGSILAAIAVERYLTVVGSVRSIWKECVSITHCTPCTHLCDRYRKHGQNPGVETENNSQLSNTDQYWNEESFAPSEVSKLDADQMSTTQASGNFRWSTPSINRRCCCSSGDRCGCHMTCSRGTVCSKQTFIWSLILALCLSVLALELVIIMLRLRLGACRLSNSLREYTDKSYIMLTLFSFVLICYLYLCIFITVRQTDMRKNNWSSKPSAMSESRTSRPNMTANATRSVIATSPFIPSSNLELETRDTAIETQTPFEMARVYKYVSFATGSPSRLDPPVVIDPTTSTRSTSTVNCFRPREEGLTDTVQALTRPNPVPAGLRYPRAKSPFLRSRRTGLMLFTSTVVFYATLLPLLWVHLKWWLEDSDPSSHSAQGHSGMVVHHEFYYVNNAINVFIYSMFNSRFRERLHMVCAKRVRYY</sequence>
<keyword evidence="6 7" id="KW-0675">Receptor</keyword>
<organism evidence="12">
    <name type="scientific">Echinostoma caproni</name>
    <dbReference type="NCBI Taxonomy" id="27848"/>
    <lineage>
        <taxon>Eukaryota</taxon>
        <taxon>Metazoa</taxon>
        <taxon>Spiralia</taxon>
        <taxon>Lophotrochozoa</taxon>
        <taxon>Platyhelminthes</taxon>
        <taxon>Trematoda</taxon>
        <taxon>Digenea</taxon>
        <taxon>Plagiorchiida</taxon>
        <taxon>Echinostomata</taxon>
        <taxon>Echinostomatoidea</taxon>
        <taxon>Echinostomatidae</taxon>
        <taxon>Echinostoma</taxon>
    </lineage>
</organism>
<evidence type="ECO:0000256" key="3">
    <source>
        <dbReference type="ARBA" id="ARBA00022692"/>
    </source>
</evidence>
<keyword evidence="4 9" id="KW-1133">Transmembrane helix</keyword>
<evidence type="ECO:0000256" key="1">
    <source>
        <dbReference type="ARBA" id="ARBA00004651"/>
    </source>
</evidence>
<dbReference type="WBParaSite" id="ECPE_0000022801-mRNA-1">
    <property type="protein sequence ID" value="ECPE_0000022801-mRNA-1"/>
    <property type="gene ID" value="ECPE_0000022801"/>
</dbReference>
<keyword evidence="7" id="KW-0297">G-protein coupled receptor</keyword>
<reference evidence="12" key="1">
    <citation type="submission" date="2016-06" db="UniProtKB">
        <authorList>
            <consortium name="WormBaseParasite"/>
        </authorList>
    </citation>
    <scope>IDENTIFICATION</scope>
</reference>
<keyword evidence="11" id="KW-1185">Reference proteome</keyword>
<gene>
    <name evidence="10" type="ORF">ECPE_LOCUS229</name>
</gene>
<evidence type="ECO:0000256" key="8">
    <source>
        <dbReference type="SAM" id="MobiDB-lite"/>
    </source>
</evidence>
<evidence type="ECO:0000256" key="2">
    <source>
        <dbReference type="ARBA" id="ARBA00022475"/>
    </source>
</evidence>
<feature type="transmembrane region" description="Helical" evidence="9">
    <location>
        <begin position="368"/>
        <end position="391"/>
    </location>
</feature>
<evidence type="ECO:0000313" key="10">
    <source>
        <dbReference type="EMBL" id="VDP20410.1"/>
    </source>
</evidence>
<dbReference type="PRINTS" id="PR00237">
    <property type="entry name" value="GPCRRHODOPSN"/>
</dbReference>
<keyword evidence="7" id="KW-0807">Transducer</keyword>
<evidence type="ECO:0000256" key="6">
    <source>
        <dbReference type="ARBA" id="ARBA00023170"/>
    </source>
</evidence>
<dbReference type="AlphaFoldDB" id="A0A182ZZU4"/>
<proteinExistence type="inferred from homology"/>
<dbReference type="Gene3D" id="1.20.1070.10">
    <property type="entry name" value="Rhodopsin 7-helix transmembrane proteins"/>
    <property type="match status" value="2"/>
</dbReference>
<feature type="transmembrane region" description="Helical" evidence="9">
    <location>
        <begin position="23"/>
        <end position="50"/>
    </location>
</feature>
<keyword evidence="2" id="KW-1003">Cell membrane</keyword>
<dbReference type="GO" id="GO:0032870">
    <property type="term" value="P:cellular response to hormone stimulus"/>
    <property type="evidence" value="ECO:0007669"/>
    <property type="project" value="TreeGrafter"/>
</dbReference>
<dbReference type="PROSITE" id="PS00237">
    <property type="entry name" value="G_PROTEIN_RECEP_F1_1"/>
    <property type="match status" value="1"/>
</dbReference>
<feature type="region of interest" description="Disordered" evidence="8">
    <location>
        <begin position="400"/>
        <end position="420"/>
    </location>
</feature>
<evidence type="ECO:0000256" key="4">
    <source>
        <dbReference type="ARBA" id="ARBA00022989"/>
    </source>
</evidence>
<dbReference type="SUPFAM" id="SSF81321">
    <property type="entry name" value="Family A G protein-coupled receptor-like"/>
    <property type="match status" value="1"/>
</dbReference>
<reference evidence="10 11" key="2">
    <citation type="submission" date="2018-11" db="EMBL/GenBank/DDBJ databases">
        <authorList>
            <consortium name="Pathogen Informatics"/>
        </authorList>
    </citation>
    <scope>NUCLEOTIDE SEQUENCE [LARGE SCALE GENOMIC DNA]</scope>
    <source>
        <strain evidence="10 11">Egypt</strain>
    </source>
</reference>
<evidence type="ECO:0000313" key="12">
    <source>
        <dbReference type="WBParaSite" id="ECPE_0000022801-mRNA-1"/>
    </source>
</evidence>
<dbReference type="InterPro" id="IPR000276">
    <property type="entry name" value="GPCR_Rhodpsn"/>
</dbReference>
<evidence type="ECO:0000256" key="7">
    <source>
        <dbReference type="RuleBase" id="RU000688"/>
    </source>
</evidence>
<evidence type="ECO:0000256" key="5">
    <source>
        <dbReference type="ARBA" id="ARBA00023136"/>
    </source>
</evidence>
<comment type="similarity">
    <text evidence="7">Belongs to the G-protein coupled receptor 1 family.</text>
</comment>
<accession>A0A182ZZU4</accession>
<dbReference type="OrthoDB" id="6276049at2759"/>